<dbReference type="Pfam" id="PF05553">
    <property type="entry name" value="DUF761"/>
    <property type="match status" value="1"/>
</dbReference>
<dbReference type="AlphaFoldDB" id="A0A8B8KM24"/>
<organism evidence="1 2">
    <name type="scientific">Abrus precatorius</name>
    <name type="common">Indian licorice</name>
    <name type="synonym">Glycine abrus</name>
    <dbReference type="NCBI Taxonomy" id="3816"/>
    <lineage>
        <taxon>Eukaryota</taxon>
        <taxon>Viridiplantae</taxon>
        <taxon>Streptophyta</taxon>
        <taxon>Embryophyta</taxon>
        <taxon>Tracheophyta</taxon>
        <taxon>Spermatophyta</taxon>
        <taxon>Magnoliopsida</taxon>
        <taxon>eudicotyledons</taxon>
        <taxon>Gunneridae</taxon>
        <taxon>Pentapetalae</taxon>
        <taxon>rosids</taxon>
        <taxon>fabids</taxon>
        <taxon>Fabales</taxon>
        <taxon>Fabaceae</taxon>
        <taxon>Papilionoideae</taxon>
        <taxon>50 kb inversion clade</taxon>
        <taxon>NPAAA clade</taxon>
        <taxon>indigoferoid/millettioid clade</taxon>
        <taxon>Abreae</taxon>
        <taxon>Abrus</taxon>
    </lineage>
</organism>
<dbReference type="InterPro" id="IPR008480">
    <property type="entry name" value="DUF761_pln"/>
</dbReference>
<dbReference type="OrthoDB" id="696337at2759"/>
<dbReference type="Proteomes" id="UP000694853">
    <property type="component" value="Unplaced"/>
</dbReference>
<gene>
    <name evidence="2" type="primary">LOC113857278</name>
</gene>
<dbReference type="PANTHER" id="PTHR33265">
    <property type="entry name" value="AVR9/CF-9 RAPIDLY ELICITED PROTEIN-RELATED"/>
    <property type="match status" value="1"/>
</dbReference>
<sequence>MESNIPIIAKRVWKIIRVAFFMLRKGISKGKLMMELNIILKRRSKLAGKAIADLMFHHHHHHHHGASSSNDDTRLQFSATREYEFSCSNTPTNFFNIGGNNNKRHRHNPFFTCAHAPPTHDDDLMTVNAVKAVLEKLNNNDAIVEASPALPGFGRSPAVRQLRVTDSPFPLRETEEERDNQVDKAAEEFIKRFYKELKKQA</sequence>
<dbReference type="PANTHER" id="PTHR33265:SF8">
    <property type="entry name" value="AVR9_CF-9 RAPIDLY ELICITED PROTEIN 146"/>
    <property type="match status" value="1"/>
</dbReference>
<reference evidence="1" key="1">
    <citation type="journal article" date="2019" name="Toxins">
        <title>Detection of Abrin-Like and Prepropulchellin-Like Toxin Genes and Transcripts Using Whole Genome Sequencing and Full-Length Transcript Sequencing of Abrus precatorius.</title>
        <authorList>
            <person name="Hovde B.T."/>
            <person name="Daligault H.E."/>
            <person name="Hanschen E.R."/>
            <person name="Kunde Y.A."/>
            <person name="Johnson M.B."/>
            <person name="Starkenburg S.R."/>
            <person name="Johnson S.L."/>
        </authorList>
    </citation>
    <scope>NUCLEOTIDE SEQUENCE [LARGE SCALE GENOMIC DNA]</scope>
</reference>
<reference evidence="2" key="2">
    <citation type="submission" date="2025-08" db="UniProtKB">
        <authorList>
            <consortium name="RefSeq"/>
        </authorList>
    </citation>
    <scope>IDENTIFICATION</scope>
    <source>
        <tissue evidence="2">Young leaves</tissue>
    </source>
</reference>
<protein>
    <submittedName>
        <fullName evidence="2">Uncharacterized protein LOC113857278</fullName>
    </submittedName>
</protein>
<keyword evidence="1" id="KW-1185">Reference proteome</keyword>
<evidence type="ECO:0000313" key="1">
    <source>
        <dbReference type="Proteomes" id="UP000694853"/>
    </source>
</evidence>
<proteinExistence type="predicted"/>
<dbReference type="RefSeq" id="XP_027344887.1">
    <property type="nucleotide sequence ID" value="XM_027489086.1"/>
</dbReference>
<evidence type="ECO:0000313" key="2">
    <source>
        <dbReference type="RefSeq" id="XP_027344887.1"/>
    </source>
</evidence>
<dbReference type="KEGG" id="aprc:113857278"/>
<name>A0A8B8KM24_ABRPR</name>
<dbReference type="GeneID" id="113857278"/>
<accession>A0A8B8KM24</accession>